<dbReference type="CDD" id="cd22762">
    <property type="entry name" value="OTU_fungi_OTU2-like"/>
    <property type="match status" value="1"/>
</dbReference>
<reference evidence="3" key="2">
    <citation type="submission" date="2023-05" db="EMBL/GenBank/DDBJ databases">
        <authorList>
            <consortium name="Lawrence Berkeley National Laboratory"/>
            <person name="Steindorff A."/>
            <person name="Hensen N."/>
            <person name="Bonometti L."/>
            <person name="Westerberg I."/>
            <person name="Brannstrom I.O."/>
            <person name="Guillou S."/>
            <person name="Cros-Aarteil S."/>
            <person name="Calhoun S."/>
            <person name="Haridas S."/>
            <person name="Kuo A."/>
            <person name="Mondo S."/>
            <person name="Pangilinan J."/>
            <person name="Riley R."/>
            <person name="Labutti K."/>
            <person name="Andreopoulos B."/>
            <person name="Lipzen A."/>
            <person name="Chen C."/>
            <person name="Yanf M."/>
            <person name="Daum C."/>
            <person name="Ng V."/>
            <person name="Clum A."/>
            <person name="Ohm R."/>
            <person name="Martin F."/>
            <person name="Silar P."/>
            <person name="Natvig D."/>
            <person name="Lalanne C."/>
            <person name="Gautier V."/>
            <person name="Ament-Velasquez S.L."/>
            <person name="Kruys A."/>
            <person name="Hutchinson M.I."/>
            <person name="Powell A.J."/>
            <person name="Barry K."/>
            <person name="Miller A.N."/>
            <person name="Grigoriev I.V."/>
            <person name="Debuchy R."/>
            <person name="Gladieux P."/>
            <person name="Thoren M.H."/>
            <person name="Johannesson H."/>
        </authorList>
    </citation>
    <scope>NUCLEOTIDE SEQUENCE</scope>
    <source>
        <strain evidence="3">CBS 532.94</strain>
    </source>
</reference>
<protein>
    <recommendedName>
        <fullName evidence="2">OTU domain-containing protein</fullName>
    </recommendedName>
</protein>
<dbReference type="InterPro" id="IPR050704">
    <property type="entry name" value="Peptidase_C85-like"/>
</dbReference>
<accession>A0AAN7CIU5</accession>
<dbReference type="PANTHER" id="PTHR12419">
    <property type="entry name" value="OTU DOMAIN CONTAINING PROTEIN"/>
    <property type="match status" value="1"/>
</dbReference>
<reference evidence="3" key="1">
    <citation type="journal article" date="2023" name="Mol. Phylogenet. Evol.">
        <title>Genome-scale phylogeny and comparative genomics of the fungal order Sordariales.</title>
        <authorList>
            <person name="Hensen N."/>
            <person name="Bonometti L."/>
            <person name="Westerberg I."/>
            <person name="Brannstrom I.O."/>
            <person name="Guillou S."/>
            <person name="Cros-Aarteil S."/>
            <person name="Calhoun S."/>
            <person name="Haridas S."/>
            <person name="Kuo A."/>
            <person name="Mondo S."/>
            <person name="Pangilinan J."/>
            <person name="Riley R."/>
            <person name="LaButti K."/>
            <person name="Andreopoulos B."/>
            <person name="Lipzen A."/>
            <person name="Chen C."/>
            <person name="Yan M."/>
            <person name="Daum C."/>
            <person name="Ng V."/>
            <person name="Clum A."/>
            <person name="Steindorff A."/>
            <person name="Ohm R.A."/>
            <person name="Martin F."/>
            <person name="Silar P."/>
            <person name="Natvig D.O."/>
            <person name="Lalanne C."/>
            <person name="Gautier V."/>
            <person name="Ament-Velasquez S.L."/>
            <person name="Kruys A."/>
            <person name="Hutchinson M.I."/>
            <person name="Powell A.J."/>
            <person name="Barry K."/>
            <person name="Miller A.N."/>
            <person name="Grigoriev I.V."/>
            <person name="Debuchy R."/>
            <person name="Gladieux P."/>
            <person name="Hiltunen Thoren M."/>
            <person name="Johannesson H."/>
        </authorList>
    </citation>
    <scope>NUCLEOTIDE SEQUENCE</scope>
    <source>
        <strain evidence="3">CBS 532.94</strain>
    </source>
</reference>
<dbReference type="PANTHER" id="PTHR12419:SF10">
    <property type="entry name" value="DEUBIQUITINASE OTUD6B"/>
    <property type="match status" value="1"/>
</dbReference>
<feature type="region of interest" description="Disordered" evidence="1">
    <location>
        <begin position="63"/>
        <end position="108"/>
    </location>
</feature>
<name>A0AAN7CIU5_9PEZI</name>
<dbReference type="InterPro" id="IPR003323">
    <property type="entry name" value="OTU_dom"/>
</dbReference>
<feature type="region of interest" description="Disordered" evidence="1">
    <location>
        <begin position="1"/>
        <end position="49"/>
    </location>
</feature>
<evidence type="ECO:0000256" key="1">
    <source>
        <dbReference type="SAM" id="MobiDB-lite"/>
    </source>
</evidence>
<gene>
    <name evidence="3" type="ORF">C8A03DRAFT_30195</name>
</gene>
<sequence length="361" mass="39667">MSSAETAINGEAESLEQMQARHRKEQRDLQSRITNKKKNATKKTRKFVNDECAELERQLKERQEEELRKLMGDGDDDDGEEAAAPEQQDESQQPQPLPPPSSSEPAVTNLADKLHTTALTSPSTTQSQPQTQTQQQQLQKQKRNRQKERLARRAAEQEAAALAAESEASTMTDRRGLERAAMQRELAAHSLREHEIAPDGHCLFSAVADQLEVNGIPLLQTRTGTGTGGGDGDGGFEAKMEPYRVVRRAAADWIAQHREEYAGFLEEGVDEYVGKIRDTAEWGGQLELSALANAYGVEIRVVQGDGRPVEVVTPTIAASPAAAAGGGGEGENRKTLWLAYYRHGYGLGEHYNSLRKAKAVQ</sequence>
<proteinExistence type="predicted"/>
<dbReference type="Gene3D" id="3.90.70.80">
    <property type="match status" value="1"/>
</dbReference>
<feature type="domain" description="OTU" evidence="2">
    <location>
        <begin position="191"/>
        <end position="357"/>
    </location>
</feature>
<feature type="compositionally biased region" description="Acidic residues" evidence="1">
    <location>
        <begin position="73"/>
        <end position="89"/>
    </location>
</feature>
<feature type="compositionally biased region" description="Basic and acidic residues" evidence="1">
    <location>
        <begin position="147"/>
        <end position="156"/>
    </location>
</feature>
<evidence type="ECO:0000259" key="2">
    <source>
        <dbReference type="PROSITE" id="PS50802"/>
    </source>
</evidence>
<dbReference type="InterPro" id="IPR038765">
    <property type="entry name" value="Papain-like_cys_pep_sf"/>
</dbReference>
<feature type="compositionally biased region" description="Basic residues" evidence="1">
    <location>
        <begin position="34"/>
        <end position="46"/>
    </location>
</feature>
<feature type="compositionally biased region" description="Low complexity" evidence="1">
    <location>
        <begin position="120"/>
        <end position="139"/>
    </location>
</feature>
<dbReference type="PROSITE" id="PS50802">
    <property type="entry name" value="OTU"/>
    <property type="match status" value="1"/>
</dbReference>
<dbReference type="SUPFAM" id="SSF54001">
    <property type="entry name" value="Cysteine proteinases"/>
    <property type="match status" value="1"/>
</dbReference>
<evidence type="ECO:0000313" key="3">
    <source>
        <dbReference type="EMBL" id="KAK4241613.1"/>
    </source>
</evidence>
<dbReference type="Proteomes" id="UP001303760">
    <property type="component" value="Unassembled WGS sequence"/>
</dbReference>
<dbReference type="GO" id="GO:0004843">
    <property type="term" value="F:cysteine-type deubiquitinase activity"/>
    <property type="evidence" value="ECO:0007669"/>
    <property type="project" value="TreeGrafter"/>
</dbReference>
<dbReference type="AlphaFoldDB" id="A0AAN7CIU5"/>
<feature type="compositionally biased region" description="Low complexity" evidence="1">
    <location>
        <begin position="157"/>
        <end position="169"/>
    </location>
</feature>
<organism evidence="3 4">
    <name type="scientific">Achaetomium macrosporum</name>
    <dbReference type="NCBI Taxonomy" id="79813"/>
    <lineage>
        <taxon>Eukaryota</taxon>
        <taxon>Fungi</taxon>
        <taxon>Dikarya</taxon>
        <taxon>Ascomycota</taxon>
        <taxon>Pezizomycotina</taxon>
        <taxon>Sordariomycetes</taxon>
        <taxon>Sordariomycetidae</taxon>
        <taxon>Sordariales</taxon>
        <taxon>Chaetomiaceae</taxon>
        <taxon>Achaetomium</taxon>
    </lineage>
</organism>
<dbReference type="GO" id="GO:0016579">
    <property type="term" value="P:protein deubiquitination"/>
    <property type="evidence" value="ECO:0007669"/>
    <property type="project" value="TreeGrafter"/>
</dbReference>
<comment type="caution">
    <text evidence="3">The sequence shown here is derived from an EMBL/GenBank/DDBJ whole genome shotgun (WGS) entry which is preliminary data.</text>
</comment>
<dbReference type="InterPro" id="IPR049771">
    <property type="entry name" value="OTU2-like_OTU"/>
</dbReference>
<evidence type="ECO:0000313" key="4">
    <source>
        <dbReference type="Proteomes" id="UP001303760"/>
    </source>
</evidence>
<keyword evidence="4" id="KW-1185">Reference proteome</keyword>
<feature type="region of interest" description="Disordered" evidence="1">
    <location>
        <begin position="120"/>
        <end position="174"/>
    </location>
</feature>
<feature type="compositionally biased region" description="Basic and acidic residues" evidence="1">
    <location>
        <begin position="63"/>
        <end position="72"/>
    </location>
</feature>
<dbReference type="Pfam" id="PF02338">
    <property type="entry name" value="OTU"/>
    <property type="match status" value="1"/>
</dbReference>
<dbReference type="EMBL" id="MU860019">
    <property type="protein sequence ID" value="KAK4241613.1"/>
    <property type="molecule type" value="Genomic_DNA"/>
</dbReference>